<evidence type="ECO:0000256" key="1">
    <source>
        <dbReference type="ARBA" id="ARBA00022837"/>
    </source>
</evidence>
<keyword evidence="1" id="KW-0106">Calcium</keyword>
<dbReference type="EMBL" id="JAEHOE010000013">
    <property type="protein sequence ID" value="KAG2497685.1"/>
    <property type="molecule type" value="Genomic_DNA"/>
</dbReference>
<feature type="compositionally biased region" description="Basic and acidic residues" evidence="2">
    <location>
        <begin position="10"/>
        <end position="25"/>
    </location>
</feature>
<dbReference type="AlphaFoldDB" id="A0A835Y7H3"/>
<feature type="domain" description="EF-hand" evidence="3">
    <location>
        <begin position="139"/>
        <end position="174"/>
    </location>
</feature>
<organism evidence="4 5">
    <name type="scientific">Edaphochlamys debaryana</name>
    <dbReference type="NCBI Taxonomy" id="47281"/>
    <lineage>
        <taxon>Eukaryota</taxon>
        <taxon>Viridiplantae</taxon>
        <taxon>Chlorophyta</taxon>
        <taxon>core chlorophytes</taxon>
        <taxon>Chlorophyceae</taxon>
        <taxon>CS clade</taxon>
        <taxon>Chlamydomonadales</taxon>
        <taxon>Chlamydomonadales incertae sedis</taxon>
        <taxon>Edaphochlamys</taxon>
    </lineage>
</organism>
<protein>
    <recommendedName>
        <fullName evidence="3">EF-hand domain-containing protein</fullName>
    </recommendedName>
</protein>
<dbReference type="Gene3D" id="1.10.238.10">
    <property type="entry name" value="EF-hand"/>
    <property type="match status" value="1"/>
</dbReference>
<dbReference type="InterPro" id="IPR018247">
    <property type="entry name" value="EF_Hand_1_Ca_BS"/>
</dbReference>
<dbReference type="Pfam" id="PF13499">
    <property type="entry name" value="EF-hand_7"/>
    <property type="match status" value="1"/>
</dbReference>
<dbReference type="InterPro" id="IPR011992">
    <property type="entry name" value="EF-hand-dom_pair"/>
</dbReference>
<feature type="compositionally biased region" description="Polar residues" evidence="2">
    <location>
        <begin position="26"/>
        <end position="35"/>
    </location>
</feature>
<evidence type="ECO:0000313" key="4">
    <source>
        <dbReference type="EMBL" id="KAG2497685.1"/>
    </source>
</evidence>
<name>A0A835Y7H3_9CHLO</name>
<keyword evidence="5" id="KW-1185">Reference proteome</keyword>
<evidence type="ECO:0000313" key="5">
    <source>
        <dbReference type="Proteomes" id="UP000612055"/>
    </source>
</evidence>
<evidence type="ECO:0000256" key="2">
    <source>
        <dbReference type="SAM" id="MobiDB-lite"/>
    </source>
</evidence>
<proteinExistence type="predicted"/>
<gene>
    <name evidence="4" type="ORF">HYH03_004422</name>
</gene>
<feature type="region of interest" description="Disordered" evidence="2">
    <location>
        <begin position="1"/>
        <end position="107"/>
    </location>
</feature>
<accession>A0A835Y7H3</accession>
<dbReference type="PROSITE" id="PS00018">
    <property type="entry name" value="EF_HAND_1"/>
    <property type="match status" value="2"/>
</dbReference>
<dbReference type="SUPFAM" id="SSF47473">
    <property type="entry name" value="EF-hand"/>
    <property type="match status" value="1"/>
</dbReference>
<dbReference type="GO" id="GO:0005509">
    <property type="term" value="F:calcium ion binding"/>
    <property type="evidence" value="ECO:0007669"/>
    <property type="project" value="InterPro"/>
</dbReference>
<feature type="compositionally biased region" description="Pro residues" evidence="2">
    <location>
        <begin position="65"/>
        <end position="74"/>
    </location>
</feature>
<evidence type="ECO:0000259" key="3">
    <source>
        <dbReference type="PROSITE" id="PS50222"/>
    </source>
</evidence>
<feature type="domain" description="EF-hand" evidence="3">
    <location>
        <begin position="180"/>
        <end position="215"/>
    </location>
</feature>
<dbReference type="OrthoDB" id="534781at2759"/>
<dbReference type="Proteomes" id="UP000612055">
    <property type="component" value="Unassembled WGS sequence"/>
</dbReference>
<comment type="caution">
    <text evidence="4">The sequence shown here is derived from an EMBL/GenBank/DDBJ whole genome shotgun (WGS) entry which is preliminary data.</text>
</comment>
<sequence>MGCSASSHQQRAEAEFFAEQRRNREQLLQTASTKARTAPNAGPAPDLGRPISESLKTSGSEPEPPRPGPAPPASGPGGGPSPSEQQEAASLPGTAEEGQESPSPRKKSIAGVAAGALSVGAVFRAALEDQCSVALTAETLPTIVEMVLKALDKDSNGVIELYDLRKFIQTVCREAGMEVPPDEQVSEVFHQLDIDRSGAISRAELAAVMFRWFIVGVC</sequence>
<dbReference type="InterPro" id="IPR002048">
    <property type="entry name" value="EF_hand_dom"/>
</dbReference>
<dbReference type="SMART" id="SM00054">
    <property type="entry name" value="EFh"/>
    <property type="match status" value="2"/>
</dbReference>
<dbReference type="PROSITE" id="PS50222">
    <property type="entry name" value="EF_HAND_2"/>
    <property type="match status" value="2"/>
</dbReference>
<reference evidence="4" key="1">
    <citation type="journal article" date="2020" name="bioRxiv">
        <title>Comparative genomics of Chlamydomonas.</title>
        <authorList>
            <person name="Craig R.J."/>
            <person name="Hasan A.R."/>
            <person name="Ness R.W."/>
            <person name="Keightley P.D."/>
        </authorList>
    </citation>
    <scope>NUCLEOTIDE SEQUENCE</scope>
    <source>
        <strain evidence="4">CCAP 11/70</strain>
    </source>
</reference>